<protein>
    <submittedName>
        <fullName evidence="7">Peptidase</fullName>
    </submittedName>
</protein>
<evidence type="ECO:0000313" key="7">
    <source>
        <dbReference type="EMBL" id="GLK08145.1"/>
    </source>
</evidence>
<dbReference type="RefSeq" id="WP_271216657.1">
    <property type="nucleotide sequence ID" value="NZ_BAAAVD010000044.1"/>
</dbReference>
<evidence type="ECO:0000313" key="8">
    <source>
        <dbReference type="Proteomes" id="UP001143474"/>
    </source>
</evidence>
<organism evidence="7 8">
    <name type="scientific">Streptosporangium carneum</name>
    <dbReference type="NCBI Taxonomy" id="47481"/>
    <lineage>
        <taxon>Bacteria</taxon>
        <taxon>Bacillati</taxon>
        <taxon>Actinomycetota</taxon>
        <taxon>Actinomycetes</taxon>
        <taxon>Streptosporangiales</taxon>
        <taxon>Streptosporangiaceae</taxon>
        <taxon>Streptosporangium</taxon>
    </lineage>
</organism>
<keyword evidence="2 6" id="KW-0812">Transmembrane</keyword>
<dbReference type="PANTHER" id="PTHR30168:SF0">
    <property type="entry name" value="INNER MEMBRANE PROTEIN"/>
    <property type="match status" value="1"/>
</dbReference>
<feature type="region of interest" description="Disordered" evidence="5">
    <location>
        <begin position="51"/>
        <end position="85"/>
    </location>
</feature>
<reference evidence="7" key="2">
    <citation type="submission" date="2023-01" db="EMBL/GenBank/DDBJ databases">
        <authorList>
            <person name="Sun Q."/>
            <person name="Evtushenko L."/>
        </authorList>
    </citation>
    <scope>NUCLEOTIDE SEQUENCE</scope>
    <source>
        <strain evidence="7">VKM Ac-2007</strain>
    </source>
</reference>
<dbReference type="Pfam" id="PF04228">
    <property type="entry name" value="Zn_peptidase"/>
    <property type="match status" value="1"/>
</dbReference>
<evidence type="ECO:0000256" key="4">
    <source>
        <dbReference type="ARBA" id="ARBA00023136"/>
    </source>
</evidence>
<sequence>MENPRDRTRDERPRFGGVRRTLAYLCAFALVGGAIYFGGRFEELTGSTPGPLARAAATPGASVPPAATPGASVPPTVTPGVPALPTATPSQPVWLRVTHRSYRGLGPVDARCDSLPGTMETEKTLRALALCLDRMWAATLAQVDVAYTRPELRLVRTPEEAACALNAYEWGGLYCFGTNVVNVRLGEDIRPMFVLAHEYAHHAQFVGAIADGLMTRRHDEDWSRRLELQASCLAAVTLRTALPGELDLHRRMFEEYAKMPADDWVKGYVRTHGSWAHTVAWMKRGEREGTVASCDTWGVHAKRVS</sequence>
<evidence type="ECO:0000256" key="6">
    <source>
        <dbReference type="SAM" id="Phobius"/>
    </source>
</evidence>
<dbReference type="InterPro" id="IPR007343">
    <property type="entry name" value="Uncharacterised_pept_Zn_put"/>
</dbReference>
<proteinExistence type="predicted"/>
<dbReference type="AlphaFoldDB" id="A0A9W6HXD4"/>
<feature type="transmembrane region" description="Helical" evidence="6">
    <location>
        <begin position="21"/>
        <end position="39"/>
    </location>
</feature>
<dbReference type="Proteomes" id="UP001143474">
    <property type="component" value="Unassembled WGS sequence"/>
</dbReference>
<dbReference type="PANTHER" id="PTHR30168">
    <property type="entry name" value="PUTATIVE MEMBRANE PROTEIN YPFJ"/>
    <property type="match status" value="1"/>
</dbReference>
<keyword evidence="4 6" id="KW-0472">Membrane</keyword>
<evidence type="ECO:0000256" key="3">
    <source>
        <dbReference type="ARBA" id="ARBA00022989"/>
    </source>
</evidence>
<evidence type="ECO:0000256" key="5">
    <source>
        <dbReference type="SAM" id="MobiDB-lite"/>
    </source>
</evidence>
<evidence type="ECO:0000256" key="2">
    <source>
        <dbReference type="ARBA" id="ARBA00022692"/>
    </source>
</evidence>
<name>A0A9W6HXD4_9ACTN</name>
<dbReference type="GO" id="GO:0016020">
    <property type="term" value="C:membrane"/>
    <property type="evidence" value="ECO:0007669"/>
    <property type="project" value="UniProtKB-SubCell"/>
</dbReference>
<evidence type="ECO:0000256" key="1">
    <source>
        <dbReference type="ARBA" id="ARBA00004167"/>
    </source>
</evidence>
<accession>A0A9W6HXD4</accession>
<comment type="subcellular location">
    <subcellularLocation>
        <location evidence="1">Membrane</location>
        <topology evidence="1">Single-pass membrane protein</topology>
    </subcellularLocation>
</comment>
<comment type="caution">
    <text evidence="7">The sequence shown here is derived from an EMBL/GenBank/DDBJ whole genome shotgun (WGS) entry which is preliminary data.</text>
</comment>
<gene>
    <name evidence="7" type="ORF">GCM10017600_15500</name>
</gene>
<reference evidence="7" key="1">
    <citation type="journal article" date="2014" name="Int. J. Syst. Evol. Microbiol.">
        <title>Complete genome sequence of Corynebacterium casei LMG S-19264T (=DSM 44701T), isolated from a smear-ripened cheese.</title>
        <authorList>
            <consortium name="US DOE Joint Genome Institute (JGI-PGF)"/>
            <person name="Walter F."/>
            <person name="Albersmeier A."/>
            <person name="Kalinowski J."/>
            <person name="Ruckert C."/>
        </authorList>
    </citation>
    <scope>NUCLEOTIDE SEQUENCE</scope>
    <source>
        <strain evidence="7">VKM Ac-2007</strain>
    </source>
</reference>
<keyword evidence="3 6" id="KW-1133">Transmembrane helix</keyword>
<keyword evidence="8" id="KW-1185">Reference proteome</keyword>
<dbReference type="EMBL" id="BSEV01000002">
    <property type="protein sequence ID" value="GLK08145.1"/>
    <property type="molecule type" value="Genomic_DNA"/>
</dbReference>